<dbReference type="RefSeq" id="WP_276095027.1">
    <property type="nucleotide sequence ID" value="NZ_JARJBC010000014.1"/>
</dbReference>
<evidence type="ECO:0000313" key="2">
    <source>
        <dbReference type="Proteomes" id="UP001216579"/>
    </source>
</evidence>
<accession>A0ABT5ZPY9</accession>
<comment type="caution">
    <text evidence="1">The sequence shown here is derived from an EMBL/GenBank/DDBJ whole genome shotgun (WGS) entry which is preliminary data.</text>
</comment>
<keyword evidence="2" id="KW-1185">Reference proteome</keyword>
<reference evidence="1 2" key="1">
    <citation type="submission" date="2023-03" db="EMBL/GenBank/DDBJ databases">
        <title>Draft genome sequence of Streptomyces sp. RB6PN23 isolated from peat swamp forest in Thailand.</title>
        <authorList>
            <person name="Klaysubun C."/>
            <person name="Duangmal K."/>
        </authorList>
    </citation>
    <scope>NUCLEOTIDE SEQUENCE [LARGE SCALE GENOMIC DNA]</scope>
    <source>
        <strain evidence="1 2">RB6PN23</strain>
    </source>
</reference>
<organism evidence="1 2">
    <name type="scientific">Streptomyces silvisoli</name>
    <dbReference type="NCBI Taxonomy" id="3034235"/>
    <lineage>
        <taxon>Bacteria</taxon>
        <taxon>Bacillati</taxon>
        <taxon>Actinomycetota</taxon>
        <taxon>Actinomycetes</taxon>
        <taxon>Kitasatosporales</taxon>
        <taxon>Streptomycetaceae</taxon>
        <taxon>Streptomyces</taxon>
    </lineage>
</organism>
<protein>
    <submittedName>
        <fullName evidence="1">Uncharacterized protein</fullName>
    </submittedName>
</protein>
<proteinExistence type="predicted"/>
<dbReference type="Proteomes" id="UP001216579">
    <property type="component" value="Unassembled WGS sequence"/>
</dbReference>
<evidence type="ECO:0000313" key="1">
    <source>
        <dbReference type="EMBL" id="MDF3291887.1"/>
    </source>
</evidence>
<gene>
    <name evidence="1" type="ORF">P3G67_22195</name>
</gene>
<dbReference type="EMBL" id="JARJBC010000014">
    <property type="protein sequence ID" value="MDF3291887.1"/>
    <property type="molecule type" value="Genomic_DNA"/>
</dbReference>
<sequence length="98" mass="10902">MPEPTITIQVEPSGRVSARGADDLAAVLLRRAGFTEINDWHGLRHRLALTTPFEERTDVATYAAQMLRAARYNVVIDPALDTSRITRLGTKRSALRSQ</sequence>
<name>A0ABT5ZPY9_9ACTN</name>